<dbReference type="RefSeq" id="WP_138987284.1">
    <property type="nucleotide sequence ID" value="NZ_CP043869.1"/>
</dbReference>
<dbReference type="Pfam" id="PF00583">
    <property type="entry name" value="Acetyltransf_1"/>
    <property type="match status" value="1"/>
</dbReference>
<proteinExistence type="predicted"/>
<dbReference type="PANTHER" id="PTHR43877:SF2">
    <property type="entry name" value="AMINOALKYLPHOSPHONATE N-ACETYLTRANSFERASE-RELATED"/>
    <property type="match status" value="1"/>
</dbReference>
<evidence type="ECO:0000313" key="5">
    <source>
        <dbReference type="Proteomes" id="UP000324760"/>
    </source>
</evidence>
<dbReference type="InterPro" id="IPR050832">
    <property type="entry name" value="Bact_Acetyltransf"/>
</dbReference>
<dbReference type="PANTHER" id="PTHR43877">
    <property type="entry name" value="AMINOALKYLPHOSPHONATE N-ACETYLTRANSFERASE-RELATED-RELATED"/>
    <property type="match status" value="1"/>
</dbReference>
<keyword evidence="2" id="KW-0012">Acyltransferase</keyword>
<evidence type="ECO:0000313" key="4">
    <source>
        <dbReference type="EMBL" id="QEQ96673.1"/>
    </source>
</evidence>
<dbReference type="EMBL" id="CP043869">
    <property type="protein sequence ID" value="QEQ96673.1"/>
    <property type="molecule type" value="Genomic_DNA"/>
</dbReference>
<accession>A0A5P1RAP7</accession>
<dbReference type="InterPro" id="IPR000182">
    <property type="entry name" value="GNAT_dom"/>
</dbReference>
<dbReference type="Gene3D" id="3.40.630.30">
    <property type="match status" value="1"/>
</dbReference>
<keyword evidence="5" id="KW-1185">Reference proteome</keyword>
<evidence type="ECO:0000256" key="1">
    <source>
        <dbReference type="ARBA" id="ARBA00022679"/>
    </source>
</evidence>
<dbReference type="PROSITE" id="PS51186">
    <property type="entry name" value="GNAT"/>
    <property type="match status" value="1"/>
</dbReference>
<dbReference type="SUPFAM" id="SSF55729">
    <property type="entry name" value="Acyl-CoA N-acyltransferases (Nat)"/>
    <property type="match status" value="1"/>
</dbReference>
<sequence length="196" mass="21871">MNLQYLASLPPEYKKAALTLYTEALRDKLQPILGDSKRAAKVLMHGMAANRCLVAIDKQKLVGVLGIQTVAGGFLNPPIRSIIREYGWAGGLYRFAGLSLLHHETAEDECYIDGIAVDESMRGKGTGTQLLDYLETASKNHGIRRITLEVTSTNHRAKTLYNRLGFVESKQTSLWPFDDLYGFPFSSVTVMEKQLY</sequence>
<dbReference type="InterPro" id="IPR016181">
    <property type="entry name" value="Acyl_CoA_acyltransferase"/>
</dbReference>
<feature type="domain" description="N-acetyltransferase" evidence="3">
    <location>
        <begin position="4"/>
        <end position="196"/>
    </location>
</feature>
<gene>
    <name evidence="4" type="ORF">F0U83_08065</name>
</gene>
<dbReference type="CDD" id="cd04301">
    <property type="entry name" value="NAT_SF"/>
    <property type="match status" value="1"/>
</dbReference>
<name>A0A5P1RAP7_9GAMM</name>
<evidence type="ECO:0000256" key="2">
    <source>
        <dbReference type="ARBA" id="ARBA00023315"/>
    </source>
</evidence>
<dbReference type="GO" id="GO:0016747">
    <property type="term" value="F:acyltransferase activity, transferring groups other than amino-acyl groups"/>
    <property type="evidence" value="ECO:0007669"/>
    <property type="project" value="InterPro"/>
</dbReference>
<organism evidence="4 5">
    <name type="scientific">Neptunomonas concharum</name>
    <dbReference type="NCBI Taxonomy" id="1031538"/>
    <lineage>
        <taxon>Bacteria</taxon>
        <taxon>Pseudomonadati</taxon>
        <taxon>Pseudomonadota</taxon>
        <taxon>Gammaproteobacteria</taxon>
        <taxon>Oceanospirillales</taxon>
        <taxon>Oceanospirillaceae</taxon>
        <taxon>Neptunomonas</taxon>
    </lineage>
</organism>
<dbReference type="Proteomes" id="UP000324760">
    <property type="component" value="Chromosome"/>
</dbReference>
<dbReference type="OrthoDB" id="273614at2"/>
<keyword evidence="1 4" id="KW-0808">Transferase</keyword>
<dbReference type="KEGG" id="ncu:F0U83_08065"/>
<evidence type="ECO:0000259" key="3">
    <source>
        <dbReference type="PROSITE" id="PS51186"/>
    </source>
</evidence>
<protein>
    <submittedName>
        <fullName evidence="4">GNAT family N-acetyltransferase</fullName>
    </submittedName>
</protein>
<reference evidence="4 5" key="1">
    <citation type="journal article" date="2019" name="Biochem. Eng. J.">
        <title>Metabolic engineering of the marine bacteria Neptunomonas concharum for the production of acetoin and meso-2,3-butanediol from acetate.</title>
        <authorList>
            <person name="Li W."/>
            <person name="Pu N."/>
            <person name="Liu C.-X."/>
            <person name="Yuan Q.-P."/>
            <person name="Li Z.-J."/>
        </authorList>
    </citation>
    <scope>NUCLEOTIDE SEQUENCE [LARGE SCALE GENOMIC DNA]</scope>
    <source>
        <strain evidence="4 5">JCM17730</strain>
    </source>
</reference>
<dbReference type="AlphaFoldDB" id="A0A5P1RAP7"/>